<evidence type="ECO:0000259" key="1">
    <source>
        <dbReference type="SMART" id="SM00954"/>
    </source>
</evidence>
<reference evidence="2 3" key="1">
    <citation type="submission" date="2024-10" db="EMBL/GenBank/DDBJ databases">
        <title>Updated reference genomes for cyclostephanoid diatoms.</title>
        <authorList>
            <person name="Roberts W.R."/>
            <person name="Alverson A.J."/>
        </authorList>
    </citation>
    <scope>NUCLEOTIDE SEQUENCE [LARGE SCALE GENOMIC DNA]</scope>
    <source>
        <strain evidence="2 3">AJA010-31</strain>
    </source>
</reference>
<evidence type="ECO:0000313" key="3">
    <source>
        <dbReference type="Proteomes" id="UP001530400"/>
    </source>
</evidence>
<sequence>MRNPPNTALIAFTANLLGVTSFHSPQQAAFTSRKASKRKSRSPTSAVRLTAPRSKPRYFLDSSEHVLDHRTADAILDVANQEDVLVYRKEGDKFSLLKPYLEFNELDLQQLFKEDSKSNDSLYQEIDEVEIGHYKNSEAPPAVAAAVTSSPFYFCQQKSPPESKLPPWLSLLDPARAPQHLARLRNDLAPHLSPKQISSVIDAIRTAAKSDVQLAGAADFCSLLVNSLEMSDVSALIGSAFHYCSLVGVRERETGSVSSVGHDLMSSALCSDPDTKYLCALAGSGIEAYSPHSMKIALDAARLKSIEALAARVVKTSTSNSSNLRSLLLSINEEGDWRALAIRSAACLYRLKGLRKWREEGNGKGERRTEEESRVGHEALHIYAPLAARLGMFRLKTELEDAAFHTLYPRSHSMVSSLRETADVGEGMKSVLYDISNQMKRLVQEDLYFMEHIENVSITARLKEPYSIWRKMVKMSKKGDVKLSDISILDIPDAVALRVVFSARKLTEDESDAVTKRREQALCYYILNLCTATWPEGSNTRFKDYVVTPKANGYQSLHYSSCKRWRGSEWPFEVQIRSSEMHRVAEYGVAAHWSYKRHGIDPSSDHSLSNKRILDKSSQSYLKSVQEYRSRESIKSYITPEVDSEEPMYIEDEIRRGRKREREERMAPYLEALSGAQMDMTRENVYVFVSLSQEASESSSSNTQGTVLSLPRGSRVLDAIRAAEKWSASPISQKNGTLVLRNGRRTVEQTEQLGNGDVISISANVDSLEETALAKHMFSVV</sequence>
<dbReference type="PANTHER" id="PTHR21262">
    <property type="entry name" value="GUANOSINE-3',5'-BIS DIPHOSPHATE 3'-PYROPHOSPHOHYDROLASE"/>
    <property type="match status" value="1"/>
</dbReference>
<dbReference type="InterPro" id="IPR007685">
    <property type="entry name" value="RelA_SpoT"/>
</dbReference>
<dbReference type="SMART" id="SM00954">
    <property type="entry name" value="RelA_SpoT"/>
    <property type="match status" value="1"/>
</dbReference>
<protein>
    <recommendedName>
        <fullName evidence="1">RelA/SpoT domain-containing protein</fullName>
    </recommendedName>
</protein>
<dbReference type="Gene3D" id="3.30.460.10">
    <property type="entry name" value="Beta Polymerase, domain 2"/>
    <property type="match status" value="1"/>
</dbReference>
<gene>
    <name evidence="2" type="ORF">ACHAWO_009898</name>
</gene>
<dbReference type="InterPro" id="IPR043519">
    <property type="entry name" value="NT_sf"/>
</dbReference>
<feature type="domain" description="RelA/SpoT" evidence="1">
    <location>
        <begin position="460"/>
        <end position="599"/>
    </location>
</feature>
<dbReference type="SUPFAM" id="SSF81301">
    <property type="entry name" value="Nucleotidyltransferase"/>
    <property type="match status" value="1"/>
</dbReference>
<accession>A0ABD3PA92</accession>
<proteinExistence type="predicted"/>
<dbReference type="Gene3D" id="1.10.3210.10">
    <property type="entry name" value="Hypothetical protein af1432"/>
    <property type="match status" value="1"/>
</dbReference>
<dbReference type="PANTHER" id="PTHR21262:SF31">
    <property type="entry name" value="GTP PYROPHOSPHOKINASE"/>
    <property type="match status" value="1"/>
</dbReference>
<dbReference type="EMBL" id="JALLPJ020000720">
    <property type="protein sequence ID" value="KAL3784634.1"/>
    <property type="molecule type" value="Genomic_DNA"/>
</dbReference>
<dbReference type="Pfam" id="PF04607">
    <property type="entry name" value="RelA_SpoT"/>
    <property type="match status" value="1"/>
</dbReference>
<name>A0ABD3PA92_9STRA</name>
<keyword evidence="3" id="KW-1185">Reference proteome</keyword>
<dbReference type="SUPFAM" id="SSF109604">
    <property type="entry name" value="HD-domain/PDEase-like"/>
    <property type="match status" value="1"/>
</dbReference>
<evidence type="ECO:0000313" key="2">
    <source>
        <dbReference type="EMBL" id="KAL3784634.1"/>
    </source>
</evidence>
<comment type="caution">
    <text evidence="2">The sequence shown here is derived from an EMBL/GenBank/DDBJ whole genome shotgun (WGS) entry which is preliminary data.</text>
</comment>
<dbReference type="Proteomes" id="UP001530400">
    <property type="component" value="Unassembled WGS sequence"/>
</dbReference>
<dbReference type="AlphaFoldDB" id="A0ABD3PA92"/>
<dbReference type="CDD" id="cd05399">
    <property type="entry name" value="NT_Rel-Spo_like"/>
    <property type="match status" value="1"/>
</dbReference>
<organism evidence="2 3">
    <name type="scientific">Cyclotella atomus</name>
    <dbReference type="NCBI Taxonomy" id="382360"/>
    <lineage>
        <taxon>Eukaryota</taxon>
        <taxon>Sar</taxon>
        <taxon>Stramenopiles</taxon>
        <taxon>Ochrophyta</taxon>
        <taxon>Bacillariophyta</taxon>
        <taxon>Coscinodiscophyceae</taxon>
        <taxon>Thalassiosirophycidae</taxon>
        <taxon>Stephanodiscales</taxon>
        <taxon>Stephanodiscaceae</taxon>
        <taxon>Cyclotella</taxon>
    </lineage>
</organism>